<sequence length="359" mass="38139">MLACVLAFALVPAVPSTARAVGVAEAQAALDEAEARMQSIASEHDALQKEVDDLQARIDETAAQVLESQQGVVEGQTALGKTAVYQYRGGSVESLLTLVLEAEDFDAFLRSMSYLESVLQFQSDEITAQQERVAQFEAIASDLDFQKNEQEKKLAELEEKEAEAEQVVASASSQLQSAQAEEVERLAALQRAAEQLAASQESEQAPIASDANTVDREDVVDPGTPVQPDPKPVAPDSGSNSGGSDSGSSESGWRTGIASAYGGSTDPYTPNPGTTATGAVCDDWSMGVAVPMAWPNYRSYFGRTVEISYNGKTVYATVNDCGGMGGGSRSLDLQPGVWKAFGYSSCTAWGLRTVSYRFL</sequence>
<dbReference type="Proteomes" id="UP000236197">
    <property type="component" value="Unassembled WGS sequence"/>
</dbReference>
<feature type="signal peptide" evidence="3">
    <location>
        <begin position="1"/>
        <end position="20"/>
    </location>
</feature>
<evidence type="ECO:0000256" key="1">
    <source>
        <dbReference type="SAM" id="Coils"/>
    </source>
</evidence>
<dbReference type="CDD" id="cd22191">
    <property type="entry name" value="DPBB_RlpA_EXP_N-like"/>
    <property type="match status" value="1"/>
</dbReference>
<evidence type="ECO:0000313" key="4">
    <source>
        <dbReference type="EMBL" id="PNV67637.1"/>
    </source>
</evidence>
<evidence type="ECO:0000256" key="3">
    <source>
        <dbReference type="SAM" id="SignalP"/>
    </source>
</evidence>
<dbReference type="SUPFAM" id="SSF57997">
    <property type="entry name" value="Tropomyosin"/>
    <property type="match status" value="1"/>
</dbReference>
<evidence type="ECO:0008006" key="6">
    <source>
        <dbReference type="Google" id="ProtNLM"/>
    </source>
</evidence>
<dbReference type="SUPFAM" id="SSF50685">
    <property type="entry name" value="Barwin-like endoglucanases"/>
    <property type="match status" value="1"/>
</dbReference>
<feature type="region of interest" description="Disordered" evidence="2">
    <location>
        <begin position="197"/>
        <end position="270"/>
    </location>
</feature>
<dbReference type="EMBL" id="PPEK01000007">
    <property type="protein sequence ID" value="PNV67637.1"/>
    <property type="molecule type" value="Genomic_DNA"/>
</dbReference>
<protein>
    <recommendedName>
        <fullName evidence="6">Peptidase</fullName>
    </recommendedName>
</protein>
<reference evidence="5" key="1">
    <citation type="submission" date="2018-01" db="EMBL/GenBank/DDBJ databases">
        <title>Rubneribacter badeniensis gen. nov., sp. nov., and Colonibacter rubneri, gen. nov., sp. nov., WGS of new members of the Eggerthellaceae.</title>
        <authorList>
            <person name="Danylec N."/>
            <person name="Stoll D.A."/>
            <person name="Doetsch A."/>
            <person name="Kulling S.E."/>
            <person name="Huch M."/>
        </authorList>
    </citation>
    <scope>NUCLEOTIDE SEQUENCE [LARGE SCALE GENOMIC DNA]</scope>
    <source>
        <strain evidence="5">ResAG-96</strain>
    </source>
</reference>
<dbReference type="InterPro" id="IPR036908">
    <property type="entry name" value="RlpA-like_sf"/>
</dbReference>
<dbReference type="Gene3D" id="2.40.40.10">
    <property type="entry name" value="RlpA-like domain"/>
    <property type="match status" value="1"/>
</dbReference>
<feature type="coiled-coil region" evidence="1">
    <location>
        <begin position="23"/>
        <end position="64"/>
    </location>
</feature>
<keyword evidence="5" id="KW-1185">Reference proteome</keyword>
<dbReference type="Gene3D" id="6.10.250.3150">
    <property type="match status" value="1"/>
</dbReference>
<proteinExistence type="predicted"/>
<dbReference type="AlphaFoldDB" id="A0A2K2UBD4"/>
<comment type="caution">
    <text evidence="4">The sequence shown here is derived from an EMBL/GenBank/DDBJ whole genome shotgun (WGS) entry which is preliminary data.</text>
</comment>
<name>A0A2K2UBD4_9ACTN</name>
<feature type="coiled-coil region" evidence="1">
    <location>
        <begin position="140"/>
        <end position="181"/>
    </location>
</feature>
<gene>
    <name evidence="4" type="ORF">C2L71_07300</name>
</gene>
<evidence type="ECO:0000256" key="2">
    <source>
        <dbReference type="SAM" id="MobiDB-lite"/>
    </source>
</evidence>
<organism evidence="4 5">
    <name type="scientific">Enteroscipio rubneri</name>
    <dbReference type="NCBI Taxonomy" id="2070686"/>
    <lineage>
        <taxon>Bacteria</taxon>
        <taxon>Bacillati</taxon>
        <taxon>Actinomycetota</taxon>
        <taxon>Coriobacteriia</taxon>
        <taxon>Eggerthellales</taxon>
        <taxon>Eggerthellaceae</taxon>
        <taxon>Enteroscipio</taxon>
    </lineage>
</organism>
<feature type="chain" id="PRO_5014464197" description="Peptidase" evidence="3">
    <location>
        <begin position="21"/>
        <end position="359"/>
    </location>
</feature>
<accession>A0A2K2UBD4</accession>
<keyword evidence="3" id="KW-0732">Signal</keyword>
<dbReference type="OrthoDB" id="1404170at2"/>
<keyword evidence="1" id="KW-0175">Coiled coil</keyword>
<evidence type="ECO:0000313" key="5">
    <source>
        <dbReference type="Proteomes" id="UP000236197"/>
    </source>
</evidence>